<dbReference type="PANTHER" id="PTHR31286">
    <property type="entry name" value="GLYCINE-RICH CELL WALL STRUCTURAL PROTEIN 1.8-LIKE"/>
    <property type="match status" value="1"/>
</dbReference>
<organism evidence="1">
    <name type="scientific">Sesamum latifolium</name>
    <dbReference type="NCBI Taxonomy" id="2727402"/>
    <lineage>
        <taxon>Eukaryota</taxon>
        <taxon>Viridiplantae</taxon>
        <taxon>Streptophyta</taxon>
        <taxon>Embryophyta</taxon>
        <taxon>Tracheophyta</taxon>
        <taxon>Spermatophyta</taxon>
        <taxon>Magnoliopsida</taxon>
        <taxon>eudicotyledons</taxon>
        <taxon>Gunneridae</taxon>
        <taxon>Pentapetalae</taxon>
        <taxon>asterids</taxon>
        <taxon>lamiids</taxon>
        <taxon>Lamiales</taxon>
        <taxon>Pedaliaceae</taxon>
        <taxon>Sesamum</taxon>
    </lineage>
</organism>
<sequence length="92" mass="10513">MSMYGHHTQVLLWIKMRHLPVELWTTEGLSIVESGISKTLYQDEITRACTRLDFACVCVMLDISSKLPKHVIIMIPNEDGSETACKVDIEYE</sequence>
<dbReference type="InterPro" id="IPR040256">
    <property type="entry name" value="At4g02000-like"/>
</dbReference>
<name>A0AAW2UH66_9LAMI</name>
<reference evidence="1" key="1">
    <citation type="submission" date="2020-06" db="EMBL/GenBank/DDBJ databases">
        <authorList>
            <person name="Li T."/>
            <person name="Hu X."/>
            <person name="Zhang T."/>
            <person name="Song X."/>
            <person name="Zhang H."/>
            <person name="Dai N."/>
            <person name="Sheng W."/>
            <person name="Hou X."/>
            <person name="Wei L."/>
        </authorList>
    </citation>
    <scope>NUCLEOTIDE SEQUENCE</scope>
    <source>
        <strain evidence="1">KEN1</strain>
        <tissue evidence="1">Leaf</tissue>
    </source>
</reference>
<dbReference type="EMBL" id="JACGWN010000012">
    <property type="protein sequence ID" value="KAL0416195.1"/>
    <property type="molecule type" value="Genomic_DNA"/>
</dbReference>
<dbReference type="AlphaFoldDB" id="A0AAW2UH66"/>
<evidence type="ECO:0000313" key="1">
    <source>
        <dbReference type="EMBL" id="KAL0416195.1"/>
    </source>
</evidence>
<evidence type="ECO:0008006" key="2">
    <source>
        <dbReference type="Google" id="ProtNLM"/>
    </source>
</evidence>
<dbReference type="PANTHER" id="PTHR31286:SF165">
    <property type="entry name" value="DUF4283 DOMAIN-CONTAINING PROTEIN"/>
    <property type="match status" value="1"/>
</dbReference>
<protein>
    <recommendedName>
        <fullName evidence="2">DUF4283 domain-containing protein</fullName>
    </recommendedName>
</protein>
<accession>A0AAW2UH66</accession>
<reference evidence="1" key="2">
    <citation type="journal article" date="2024" name="Plant">
        <title>Genomic evolution and insights into agronomic trait innovations of Sesamum species.</title>
        <authorList>
            <person name="Miao H."/>
            <person name="Wang L."/>
            <person name="Qu L."/>
            <person name="Liu H."/>
            <person name="Sun Y."/>
            <person name="Le M."/>
            <person name="Wang Q."/>
            <person name="Wei S."/>
            <person name="Zheng Y."/>
            <person name="Lin W."/>
            <person name="Duan Y."/>
            <person name="Cao H."/>
            <person name="Xiong S."/>
            <person name="Wang X."/>
            <person name="Wei L."/>
            <person name="Li C."/>
            <person name="Ma Q."/>
            <person name="Ju M."/>
            <person name="Zhao R."/>
            <person name="Li G."/>
            <person name="Mu C."/>
            <person name="Tian Q."/>
            <person name="Mei H."/>
            <person name="Zhang T."/>
            <person name="Gao T."/>
            <person name="Zhang H."/>
        </authorList>
    </citation>
    <scope>NUCLEOTIDE SEQUENCE</scope>
    <source>
        <strain evidence="1">KEN1</strain>
    </source>
</reference>
<gene>
    <name evidence="1" type="ORF">Slati_3451400</name>
</gene>
<comment type="caution">
    <text evidence="1">The sequence shown here is derived from an EMBL/GenBank/DDBJ whole genome shotgun (WGS) entry which is preliminary data.</text>
</comment>
<proteinExistence type="predicted"/>